<dbReference type="SUPFAM" id="SSF57196">
    <property type="entry name" value="EGF/Laminin"/>
    <property type="match status" value="1"/>
</dbReference>
<dbReference type="CDD" id="cd00054">
    <property type="entry name" value="EGF_CA"/>
    <property type="match status" value="1"/>
</dbReference>
<keyword evidence="5" id="KW-1185">Reference proteome</keyword>
<feature type="domain" description="EGF-like" evidence="3">
    <location>
        <begin position="155"/>
        <end position="194"/>
    </location>
</feature>
<dbReference type="PROSITE" id="PS50026">
    <property type="entry name" value="EGF_3"/>
    <property type="match status" value="1"/>
</dbReference>
<dbReference type="Gene3D" id="2.10.25.10">
    <property type="entry name" value="Laminin"/>
    <property type="match status" value="1"/>
</dbReference>
<keyword evidence="2" id="KW-1133">Transmembrane helix</keyword>
<comment type="caution">
    <text evidence="1">Lacks conserved residue(s) required for the propagation of feature annotation.</text>
</comment>
<feature type="disulfide bond" evidence="1">
    <location>
        <begin position="164"/>
        <end position="181"/>
    </location>
</feature>
<evidence type="ECO:0000313" key="4">
    <source>
        <dbReference type="EMBL" id="KAK6626856.1"/>
    </source>
</evidence>
<accession>A0ABR1AT09</accession>
<gene>
    <name evidence="4" type="ORF">RUM44_009333</name>
</gene>
<dbReference type="EMBL" id="JAWJWF010000045">
    <property type="protein sequence ID" value="KAK6626856.1"/>
    <property type="molecule type" value="Genomic_DNA"/>
</dbReference>
<protein>
    <recommendedName>
        <fullName evidence="3">EGF-like domain-containing protein</fullName>
    </recommendedName>
</protein>
<feature type="transmembrane region" description="Helical" evidence="2">
    <location>
        <begin position="6"/>
        <end position="30"/>
    </location>
</feature>
<keyword evidence="1" id="KW-1015">Disulfide bond</keyword>
<proteinExistence type="predicted"/>
<evidence type="ECO:0000256" key="2">
    <source>
        <dbReference type="SAM" id="Phobius"/>
    </source>
</evidence>
<keyword evidence="2" id="KW-0472">Membrane</keyword>
<dbReference type="Proteomes" id="UP001359485">
    <property type="component" value="Unassembled WGS sequence"/>
</dbReference>
<comment type="caution">
    <text evidence="4">The sequence shown here is derived from an EMBL/GenBank/DDBJ whole genome shotgun (WGS) entry which is preliminary data.</text>
</comment>
<name>A0ABR1AT09_POLSC</name>
<dbReference type="InterPro" id="IPR000742">
    <property type="entry name" value="EGF"/>
</dbReference>
<organism evidence="4 5">
    <name type="scientific">Polyplax serrata</name>
    <name type="common">Common mouse louse</name>
    <dbReference type="NCBI Taxonomy" id="468196"/>
    <lineage>
        <taxon>Eukaryota</taxon>
        <taxon>Metazoa</taxon>
        <taxon>Ecdysozoa</taxon>
        <taxon>Arthropoda</taxon>
        <taxon>Hexapoda</taxon>
        <taxon>Insecta</taxon>
        <taxon>Pterygota</taxon>
        <taxon>Neoptera</taxon>
        <taxon>Paraneoptera</taxon>
        <taxon>Psocodea</taxon>
        <taxon>Troctomorpha</taxon>
        <taxon>Phthiraptera</taxon>
        <taxon>Anoplura</taxon>
        <taxon>Polyplacidae</taxon>
        <taxon>Polyplax</taxon>
    </lineage>
</organism>
<reference evidence="4 5" key="1">
    <citation type="submission" date="2023-09" db="EMBL/GenBank/DDBJ databases">
        <title>Genomes of two closely related lineages of the louse Polyplax serrata with different host specificities.</title>
        <authorList>
            <person name="Martinu J."/>
            <person name="Tarabai H."/>
            <person name="Stefka J."/>
            <person name="Hypsa V."/>
        </authorList>
    </citation>
    <scope>NUCLEOTIDE SEQUENCE [LARGE SCALE GENOMIC DNA]</scope>
    <source>
        <strain evidence="4">98ZLc_SE</strain>
    </source>
</reference>
<evidence type="ECO:0000313" key="5">
    <source>
        <dbReference type="Proteomes" id="UP001359485"/>
    </source>
</evidence>
<keyword evidence="1" id="KW-0245">EGF-like domain</keyword>
<sequence>MDDRNQFYLTVFIVASLICLTAGECLFYSFRFKAGVPLLDIETGSEAPHFSDTDFSANSSRPKVFYCLGLLHHPIQGIWPLPYVRCMDHSDDESTLPLLVTPADSYSRDYAGDGCVQTRRGCKIDGGQCICGVGCYTEYRYNTKAECYKAIKSRESDLCQRNPCRNGGTCSQTTHDPGFKCRCEGTGFYGQRCQYACPKLGVPIQGAFPYECIVI</sequence>
<keyword evidence="2" id="KW-0812">Transmembrane</keyword>
<evidence type="ECO:0000259" key="3">
    <source>
        <dbReference type="PROSITE" id="PS50026"/>
    </source>
</evidence>
<evidence type="ECO:0000256" key="1">
    <source>
        <dbReference type="PROSITE-ProRule" id="PRU00076"/>
    </source>
</evidence>
<dbReference type="SMART" id="SM00181">
    <property type="entry name" value="EGF"/>
    <property type="match status" value="1"/>
</dbReference>